<evidence type="ECO:0000313" key="1">
    <source>
        <dbReference type="EMBL" id="KAK9089816.1"/>
    </source>
</evidence>
<dbReference type="EMBL" id="JBBNAG010000012">
    <property type="protein sequence ID" value="KAK9089816.1"/>
    <property type="molecule type" value="Genomic_DNA"/>
</dbReference>
<protein>
    <submittedName>
        <fullName evidence="1">Uncharacterized protein</fullName>
    </submittedName>
</protein>
<accession>A0AAP0EAS8</accession>
<comment type="caution">
    <text evidence="1">The sequence shown here is derived from an EMBL/GenBank/DDBJ whole genome shotgun (WGS) entry which is preliminary data.</text>
</comment>
<reference evidence="1 2" key="1">
    <citation type="submission" date="2024-01" db="EMBL/GenBank/DDBJ databases">
        <title>Genome assemblies of Stephania.</title>
        <authorList>
            <person name="Yang L."/>
        </authorList>
    </citation>
    <scope>NUCLEOTIDE SEQUENCE [LARGE SCALE GENOMIC DNA]</scope>
    <source>
        <strain evidence="1">JXDWG</strain>
        <tissue evidence="1">Leaf</tissue>
    </source>
</reference>
<name>A0AAP0EAS8_9MAGN</name>
<organism evidence="1 2">
    <name type="scientific">Stephania cephalantha</name>
    <dbReference type="NCBI Taxonomy" id="152367"/>
    <lineage>
        <taxon>Eukaryota</taxon>
        <taxon>Viridiplantae</taxon>
        <taxon>Streptophyta</taxon>
        <taxon>Embryophyta</taxon>
        <taxon>Tracheophyta</taxon>
        <taxon>Spermatophyta</taxon>
        <taxon>Magnoliopsida</taxon>
        <taxon>Ranunculales</taxon>
        <taxon>Menispermaceae</taxon>
        <taxon>Menispermoideae</taxon>
        <taxon>Cissampelideae</taxon>
        <taxon>Stephania</taxon>
    </lineage>
</organism>
<proteinExistence type="predicted"/>
<dbReference type="AlphaFoldDB" id="A0AAP0EAS8"/>
<sequence length="60" mass="6655">MVRLIVLLVAFLPSQNVAVLWHLLQLLMNIMARWERICFESITGSERCCGPKAAVSPASA</sequence>
<dbReference type="Proteomes" id="UP001419268">
    <property type="component" value="Unassembled WGS sequence"/>
</dbReference>
<evidence type="ECO:0000313" key="2">
    <source>
        <dbReference type="Proteomes" id="UP001419268"/>
    </source>
</evidence>
<gene>
    <name evidence="1" type="ORF">Scep_028898</name>
</gene>
<keyword evidence="2" id="KW-1185">Reference proteome</keyword>